<dbReference type="AlphaFoldDB" id="A0A8J7DXL5"/>
<evidence type="ECO:0000259" key="1">
    <source>
        <dbReference type="Pfam" id="PF06172"/>
    </source>
</evidence>
<dbReference type="RefSeq" id="WP_194030380.1">
    <property type="nucleotide sequence ID" value="NZ_JADEWZ010000023.1"/>
</dbReference>
<dbReference type="Pfam" id="PF06172">
    <property type="entry name" value="Cupin_5"/>
    <property type="match status" value="1"/>
</dbReference>
<protein>
    <submittedName>
        <fullName evidence="2">Cupin domain-containing protein</fullName>
    </submittedName>
</protein>
<evidence type="ECO:0000313" key="3">
    <source>
        <dbReference type="Proteomes" id="UP000654482"/>
    </source>
</evidence>
<dbReference type="PANTHER" id="PTHR33387">
    <property type="entry name" value="RMLC-LIKE JELLY ROLL FOLD PROTEIN"/>
    <property type="match status" value="1"/>
</dbReference>
<dbReference type="InterPro" id="IPR039935">
    <property type="entry name" value="YML079W-like"/>
</dbReference>
<dbReference type="Gene3D" id="2.60.120.10">
    <property type="entry name" value="Jelly Rolls"/>
    <property type="match status" value="1"/>
</dbReference>
<dbReference type="Proteomes" id="UP000654482">
    <property type="component" value="Unassembled WGS sequence"/>
</dbReference>
<dbReference type="PANTHER" id="PTHR33387:SF3">
    <property type="entry name" value="DUF985 DOMAIN-CONTAINING PROTEIN"/>
    <property type="match status" value="1"/>
</dbReference>
<gene>
    <name evidence="2" type="ORF">IQ249_15430</name>
</gene>
<dbReference type="SUPFAM" id="SSF51182">
    <property type="entry name" value="RmlC-like cupins"/>
    <property type="match status" value="1"/>
</dbReference>
<sequence>MNKQDLIQQLSLVEHIEGGYFAEIYRSTENVTTEREGNDRAILTSIYYLLTEDRPIDRLHRNQSDIIHYFHLGSPITYLILHPDGQLERVKLGINLLNGEVPQLLVSGGCWKAAVLEAGEFGLLGEAVAPGFDYRDMEIAQEDYFRENFPDLWDELAPYI</sequence>
<dbReference type="EMBL" id="JADEWZ010000023">
    <property type="protein sequence ID" value="MBE9117292.1"/>
    <property type="molecule type" value="Genomic_DNA"/>
</dbReference>
<evidence type="ECO:0000313" key="2">
    <source>
        <dbReference type="EMBL" id="MBE9117292.1"/>
    </source>
</evidence>
<comment type="caution">
    <text evidence="2">The sequence shown here is derived from an EMBL/GenBank/DDBJ whole genome shotgun (WGS) entry which is preliminary data.</text>
</comment>
<dbReference type="InterPro" id="IPR011051">
    <property type="entry name" value="RmlC_Cupin_sf"/>
</dbReference>
<feature type="domain" description="DUF985" evidence="1">
    <location>
        <begin position="4"/>
        <end position="139"/>
    </location>
</feature>
<keyword evidence="3" id="KW-1185">Reference proteome</keyword>
<dbReference type="CDD" id="cd06121">
    <property type="entry name" value="cupin_YML079wp"/>
    <property type="match status" value="1"/>
</dbReference>
<dbReference type="InterPro" id="IPR014710">
    <property type="entry name" value="RmlC-like_jellyroll"/>
</dbReference>
<organism evidence="2 3">
    <name type="scientific">Lusitaniella coriacea LEGE 07157</name>
    <dbReference type="NCBI Taxonomy" id="945747"/>
    <lineage>
        <taxon>Bacteria</taxon>
        <taxon>Bacillati</taxon>
        <taxon>Cyanobacteriota</taxon>
        <taxon>Cyanophyceae</taxon>
        <taxon>Spirulinales</taxon>
        <taxon>Lusitaniellaceae</taxon>
        <taxon>Lusitaniella</taxon>
    </lineage>
</organism>
<proteinExistence type="predicted"/>
<dbReference type="InterPro" id="IPR009327">
    <property type="entry name" value="Cupin_DUF985"/>
</dbReference>
<accession>A0A8J7DXL5</accession>
<name>A0A8J7DXL5_9CYAN</name>
<reference evidence="2" key="1">
    <citation type="submission" date="2020-10" db="EMBL/GenBank/DDBJ databases">
        <authorList>
            <person name="Castelo-Branco R."/>
            <person name="Eusebio N."/>
            <person name="Adriana R."/>
            <person name="Vieira A."/>
            <person name="Brugerolle De Fraissinette N."/>
            <person name="Rezende De Castro R."/>
            <person name="Schneider M.P."/>
            <person name="Vasconcelos V."/>
            <person name="Leao P.N."/>
        </authorList>
    </citation>
    <scope>NUCLEOTIDE SEQUENCE</scope>
    <source>
        <strain evidence="2">LEGE 07157</strain>
    </source>
</reference>